<evidence type="ECO:0000313" key="2">
    <source>
        <dbReference type="Ensembl" id="ENSPTEP00000014314.1"/>
    </source>
</evidence>
<reference evidence="2" key="2">
    <citation type="submission" date="2025-09" db="UniProtKB">
        <authorList>
            <consortium name="Ensembl"/>
        </authorList>
    </citation>
    <scope>IDENTIFICATION</scope>
</reference>
<accession>A0A8C9H533</accession>
<dbReference type="Ensembl" id="ENSPTET00000021468.1">
    <property type="protein sequence ID" value="ENSPTEP00000014314.1"/>
    <property type="gene ID" value="ENSPTEG00000015989.1"/>
</dbReference>
<feature type="region of interest" description="Disordered" evidence="1">
    <location>
        <begin position="41"/>
        <end position="62"/>
    </location>
</feature>
<protein>
    <submittedName>
        <fullName evidence="2">Uncharacterized protein</fullName>
    </submittedName>
</protein>
<reference evidence="2" key="1">
    <citation type="submission" date="2025-08" db="UniProtKB">
        <authorList>
            <consortium name="Ensembl"/>
        </authorList>
    </citation>
    <scope>IDENTIFICATION</scope>
</reference>
<dbReference type="Proteomes" id="UP000694416">
    <property type="component" value="Unplaced"/>
</dbReference>
<proteinExistence type="predicted"/>
<evidence type="ECO:0000256" key="1">
    <source>
        <dbReference type="SAM" id="MobiDB-lite"/>
    </source>
</evidence>
<keyword evidence="3" id="KW-1185">Reference proteome</keyword>
<evidence type="ECO:0000313" key="3">
    <source>
        <dbReference type="Proteomes" id="UP000694416"/>
    </source>
</evidence>
<dbReference type="AlphaFoldDB" id="A0A8C9H533"/>
<sequence>MGGKILEVKDWIEGGRQKLQHSNADLPVTLRKQRGVAKLSVRDQPYTERKHRETKEASRNFS</sequence>
<feature type="compositionally biased region" description="Basic and acidic residues" evidence="1">
    <location>
        <begin position="45"/>
        <end position="62"/>
    </location>
</feature>
<organism evidence="2 3">
    <name type="scientific">Piliocolobus tephrosceles</name>
    <name type="common">Ugandan red Colobus</name>
    <dbReference type="NCBI Taxonomy" id="591936"/>
    <lineage>
        <taxon>Eukaryota</taxon>
        <taxon>Metazoa</taxon>
        <taxon>Chordata</taxon>
        <taxon>Craniata</taxon>
        <taxon>Vertebrata</taxon>
        <taxon>Euteleostomi</taxon>
        <taxon>Mammalia</taxon>
        <taxon>Eutheria</taxon>
        <taxon>Euarchontoglires</taxon>
        <taxon>Primates</taxon>
        <taxon>Haplorrhini</taxon>
        <taxon>Catarrhini</taxon>
        <taxon>Cercopithecidae</taxon>
        <taxon>Colobinae</taxon>
        <taxon>Piliocolobus</taxon>
    </lineage>
</organism>
<name>A0A8C9H533_9PRIM</name>